<dbReference type="Gene3D" id="2.60.40.10">
    <property type="entry name" value="Immunoglobulins"/>
    <property type="match status" value="2"/>
</dbReference>
<feature type="chain" id="PRO_5028163430" evidence="3">
    <location>
        <begin position="25"/>
        <end position="341"/>
    </location>
</feature>
<feature type="compositionally biased region" description="Polar residues" evidence="1">
    <location>
        <begin position="156"/>
        <end position="175"/>
    </location>
</feature>
<dbReference type="InterPro" id="IPR003599">
    <property type="entry name" value="Ig_sub"/>
</dbReference>
<feature type="region of interest" description="Disordered" evidence="1">
    <location>
        <begin position="150"/>
        <end position="175"/>
    </location>
</feature>
<keyword evidence="3" id="KW-0732">Signal</keyword>
<dbReference type="InterPro" id="IPR013106">
    <property type="entry name" value="Ig_V-set"/>
</dbReference>
<keyword evidence="5" id="KW-1185">Reference proteome</keyword>
<accession>A0A6P8ETB5</accession>
<dbReference type="PANTHER" id="PTHR21063">
    <property type="entry name" value="LFA-3"/>
    <property type="match status" value="1"/>
</dbReference>
<dbReference type="Proteomes" id="UP000515152">
    <property type="component" value="Chromosome 22"/>
</dbReference>
<keyword evidence="2" id="KW-0812">Transmembrane</keyword>
<evidence type="ECO:0000256" key="3">
    <source>
        <dbReference type="SAM" id="SignalP"/>
    </source>
</evidence>
<protein>
    <submittedName>
        <fullName evidence="6">Uncharacterized protein LOC116218326</fullName>
    </submittedName>
</protein>
<keyword evidence="2" id="KW-1133">Transmembrane helix</keyword>
<dbReference type="SUPFAM" id="SSF48726">
    <property type="entry name" value="Immunoglobulin"/>
    <property type="match status" value="1"/>
</dbReference>
<dbReference type="SMART" id="SM00409">
    <property type="entry name" value="IG"/>
    <property type="match status" value="1"/>
</dbReference>
<evidence type="ECO:0000313" key="6">
    <source>
        <dbReference type="RefSeq" id="XP_031415245.1"/>
    </source>
</evidence>
<dbReference type="InterPro" id="IPR007110">
    <property type="entry name" value="Ig-like_dom"/>
</dbReference>
<evidence type="ECO:0000256" key="2">
    <source>
        <dbReference type="SAM" id="Phobius"/>
    </source>
</evidence>
<dbReference type="RefSeq" id="XP_031415245.1">
    <property type="nucleotide sequence ID" value="XM_031559385.2"/>
</dbReference>
<evidence type="ECO:0000259" key="4">
    <source>
        <dbReference type="PROSITE" id="PS50835"/>
    </source>
</evidence>
<proteinExistence type="predicted"/>
<reference evidence="6" key="1">
    <citation type="submission" date="2025-08" db="UniProtKB">
        <authorList>
            <consortium name="RefSeq"/>
        </authorList>
    </citation>
    <scope>IDENTIFICATION</scope>
</reference>
<dbReference type="GeneID" id="116218326"/>
<organism evidence="5 6">
    <name type="scientific">Clupea harengus</name>
    <name type="common">Atlantic herring</name>
    <dbReference type="NCBI Taxonomy" id="7950"/>
    <lineage>
        <taxon>Eukaryota</taxon>
        <taxon>Metazoa</taxon>
        <taxon>Chordata</taxon>
        <taxon>Craniata</taxon>
        <taxon>Vertebrata</taxon>
        <taxon>Euteleostomi</taxon>
        <taxon>Actinopterygii</taxon>
        <taxon>Neopterygii</taxon>
        <taxon>Teleostei</taxon>
        <taxon>Clupei</taxon>
        <taxon>Clupeiformes</taxon>
        <taxon>Clupeoidei</taxon>
        <taxon>Clupeidae</taxon>
        <taxon>Clupea</taxon>
    </lineage>
</organism>
<dbReference type="PANTHER" id="PTHR21063:SF4">
    <property type="entry name" value="CD48 ANTIGEN-RELATED"/>
    <property type="match status" value="1"/>
</dbReference>
<dbReference type="InterPro" id="IPR036179">
    <property type="entry name" value="Ig-like_dom_sf"/>
</dbReference>
<keyword evidence="2" id="KW-0472">Membrane</keyword>
<dbReference type="PROSITE" id="PS50835">
    <property type="entry name" value="IG_LIKE"/>
    <property type="match status" value="1"/>
</dbReference>
<feature type="signal peptide" evidence="3">
    <location>
        <begin position="1"/>
        <end position="24"/>
    </location>
</feature>
<dbReference type="InterPro" id="IPR013783">
    <property type="entry name" value="Ig-like_fold"/>
</dbReference>
<name>A0A6P8ETB5_CLUHA</name>
<feature type="domain" description="Ig-like" evidence="4">
    <location>
        <begin position="148"/>
        <end position="247"/>
    </location>
</feature>
<feature type="transmembrane region" description="Helical" evidence="2">
    <location>
        <begin position="265"/>
        <end position="287"/>
    </location>
</feature>
<dbReference type="OrthoDB" id="9835793at2759"/>
<dbReference type="KEGG" id="char:116218326"/>
<sequence length="341" mass="38270">MYGSAMMHIGTLVVIFIHYDLMCSLKDDVKRITAKEGNTVTLRPEVHTLEIDAQILWSFNQNSKDSKIVNSQVFKGDINTEYSGRLKDRLLLDRNTGSLTIRNITTRESGMYRLRIISEHVSSWDFNCTVYGDKNLCVFISPVPVSAPNISRGHSHSNTKTAKSRTWSGAESQSSSNTSCQVLCSVKNDREVSLSWFRVNQLISQTSSPDVNTTLSLTLDIDEKDNTVHRCVSANPVSNDTTYLNITVMCSSMNHKDPSMSKRQYLIFLLALCLSATIAIVVMAIYLKKKRENNSSRCTAHSLEESQYADVKHCARTKEQNQDVLQETEPTCDTIYSGVVT</sequence>
<dbReference type="Pfam" id="PF07686">
    <property type="entry name" value="V-set"/>
    <property type="match status" value="1"/>
</dbReference>
<evidence type="ECO:0000313" key="5">
    <source>
        <dbReference type="Proteomes" id="UP000515152"/>
    </source>
</evidence>
<evidence type="ECO:0000256" key="1">
    <source>
        <dbReference type="SAM" id="MobiDB-lite"/>
    </source>
</evidence>
<dbReference type="AlphaFoldDB" id="A0A6P8ETB5"/>
<gene>
    <name evidence="6" type="primary">LOC116218326</name>
</gene>